<dbReference type="Proteomes" id="UP000304900">
    <property type="component" value="Unassembled WGS sequence"/>
</dbReference>
<gene>
    <name evidence="1" type="ORF">FDK13_09980</name>
</gene>
<reference evidence="1 2" key="1">
    <citation type="submission" date="2019-05" db="EMBL/GenBank/DDBJ databases">
        <title>Dyadobacter AR-3-8 sp. nov., isolated from arctic soil.</title>
        <authorList>
            <person name="Chaudhary D.K."/>
        </authorList>
    </citation>
    <scope>NUCLEOTIDE SEQUENCE [LARGE SCALE GENOMIC DNA]</scope>
    <source>
        <strain evidence="1 2">AR-3-8</strain>
    </source>
</reference>
<dbReference type="AlphaFoldDB" id="A0A4U6D7T6"/>
<comment type="caution">
    <text evidence="1">The sequence shown here is derived from an EMBL/GenBank/DDBJ whole genome shotgun (WGS) entry which is preliminary data.</text>
</comment>
<dbReference type="RefSeq" id="WP_137339842.1">
    <property type="nucleotide sequence ID" value="NZ_BSQH01000007.1"/>
</dbReference>
<evidence type="ECO:0000313" key="2">
    <source>
        <dbReference type="Proteomes" id="UP000304900"/>
    </source>
</evidence>
<dbReference type="EMBL" id="SZVO01000004">
    <property type="protein sequence ID" value="TKT92297.1"/>
    <property type="molecule type" value="Genomic_DNA"/>
</dbReference>
<keyword evidence="2" id="KW-1185">Reference proteome</keyword>
<accession>A0A4U6D7T6</accession>
<dbReference type="Pfam" id="PF22028">
    <property type="entry name" value="DUF6934"/>
    <property type="match status" value="1"/>
</dbReference>
<sequence length="166" mass="19152">MHIERYITDHLDPDSYIECSFFDIVDVLDSHKFYSSGSNGIFELRSILTRLKTTTNRHRLNLGFEVWNSSALDIDDLFETRNGDADEILATVAWKALEFLLMNPETEIFTSGSTSARTRLYQIGIARNMDYLPENLRIEGIELQKKSGWVEFQKGINYDAFLLSVK</sequence>
<name>A0A4U6D7T6_9BACT</name>
<dbReference type="OrthoDB" id="1343312at2"/>
<protein>
    <submittedName>
        <fullName evidence="1">Uncharacterized protein</fullName>
    </submittedName>
</protein>
<dbReference type="InterPro" id="IPR053865">
    <property type="entry name" value="DUF6934"/>
</dbReference>
<proteinExistence type="predicted"/>
<evidence type="ECO:0000313" key="1">
    <source>
        <dbReference type="EMBL" id="TKT92297.1"/>
    </source>
</evidence>
<organism evidence="1 2">
    <name type="scientific">Dyadobacter frigoris</name>
    <dbReference type="NCBI Taxonomy" id="2576211"/>
    <lineage>
        <taxon>Bacteria</taxon>
        <taxon>Pseudomonadati</taxon>
        <taxon>Bacteroidota</taxon>
        <taxon>Cytophagia</taxon>
        <taxon>Cytophagales</taxon>
        <taxon>Spirosomataceae</taxon>
        <taxon>Dyadobacter</taxon>
    </lineage>
</organism>